<proteinExistence type="predicted"/>
<sequence length="75" mass="8055">MYKYGRFFGVQSGGQVFGKYGPYPGMKVIGVRMGCEGVQVGYEKVAVVIVLHLDVVAQRTIVISQMQVSGGTDPA</sequence>
<dbReference type="EMBL" id="VSSQ01005503">
    <property type="protein sequence ID" value="MPM29406.1"/>
    <property type="molecule type" value="Genomic_DNA"/>
</dbReference>
<accession>A0A644YLN1</accession>
<protein>
    <submittedName>
        <fullName evidence="1">Uncharacterized protein</fullName>
    </submittedName>
</protein>
<evidence type="ECO:0000313" key="1">
    <source>
        <dbReference type="EMBL" id="MPM29406.1"/>
    </source>
</evidence>
<dbReference type="AlphaFoldDB" id="A0A644YLN1"/>
<organism evidence="1">
    <name type="scientific">bioreactor metagenome</name>
    <dbReference type="NCBI Taxonomy" id="1076179"/>
    <lineage>
        <taxon>unclassified sequences</taxon>
        <taxon>metagenomes</taxon>
        <taxon>ecological metagenomes</taxon>
    </lineage>
</organism>
<reference evidence="1" key="1">
    <citation type="submission" date="2019-08" db="EMBL/GenBank/DDBJ databases">
        <authorList>
            <person name="Kucharzyk K."/>
            <person name="Murdoch R.W."/>
            <person name="Higgins S."/>
            <person name="Loffler F."/>
        </authorList>
    </citation>
    <scope>NUCLEOTIDE SEQUENCE</scope>
</reference>
<name>A0A644YLN1_9ZZZZ</name>
<comment type="caution">
    <text evidence="1">The sequence shown here is derived from an EMBL/GenBank/DDBJ whole genome shotgun (WGS) entry which is preliminary data.</text>
</comment>
<gene>
    <name evidence="1" type="ORF">SDC9_75946</name>
</gene>